<evidence type="ECO:0000256" key="2">
    <source>
        <dbReference type="SAM" id="SignalP"/>
    </source>
</evidence>
<protein>
    <recommendedName>
        <fullName evidence="5">Secreted protein</fullName>
    </recommendedName>
</protein>
<feature type="chain" id="PRO_5034425169" description="Secreted protein" evidence="2">
    <location>
        <begin position="20"/>
        <end position="92"/>
    </location>
</feature>
<feature type="compositionally biased region" description="Polar residues" evidence="1">
    <location>
        <begin position="25"/>
        <end position="40"/>
    </location>
</feature>
<feature type="signal peptide" evidence="2">
    <location>
        <begin position="1"/>
        <end position="19"/>
    </location>
</feature>
<keyword evidence="4" id="KW-1185">Reference proteome</keyword>
<comment type="caution">
    <text evidence="3">The sequence shown here is derived from an EMBL/GenBank/DDBJ whole genome shotgun (WGS) entry which is preliminary data.</text>
</comment>
<dbReference type="EMBL" id="JAFJYH010000092">
    <property type="protein sequence ID" value="KAG4420040.1"/>
    <property type="molecule type" value="Genomic_DNA"/>
</dbReference>
<gene>
    <name evidence="3" type="ORF">IFR04_006799</name>
</gene>
<feature type="region of interest" description="Disordered" evidence="1">
    <location>
        <begin position="23"/>
        <end position="68"/>
    </location>
</feature>
<evidence type="ECO:0000256" key="1">
    <source>
        <dbReference type="SAM" id="MobiDB-lite"/>
    </source>
</evidence>
<reference evidence="3" key="1">
    <citation type="submission" date="2021-02" db="EMBL/GenBank/DDBJ databases">
        <title>Genome sequence Cadophora malorum strain M34.</title>
        <authorList>
            <person name="Stefanovic E."/>
            <person name="Vu D."/>
            <person name="Scully C."/>
            <person name="Dijksterhuis J."/>
            <person name="Roader J."/>
            <person name="Houbraken J."/>
        </authorList>
    </citation>
    <scope>NUCLEOTIDE SEQUENCE</scope>
    <source>
        <strain evidence="3">M34</strain>
    </source>
</reference>
<dbReference type="Proteomes" id="UP000664132">
    <property type="component" value="Unassembled WGS sequence"/>
</dbReference>
<evidence type="ECO:0008006" key="5">
    <source>
        <dbReference type="Google" id="ProtNLM"/>
    </source>
</evidence>
<keyword evidence="2" id="KW-0732">Signal</keyword>
<evidence type="ECO:0000313" key="3">
    <source>
        <dbReference type="EMBL" id="KAG4420040.1"/>
    </source>
</evidence>
<sequence>MVALKIVLSIITALTLVTARPIGSQDHSTLGSSSRHLSPRNQGNGFGGGLQFTEPKEKSHGHAKISATEKKMDIEEGVKMERFLVPQFAMYF</sequence>
<accession>A0A8H7W7I6</accession>
<proteinExistence type="predicted"/>
<evidence type="ECO:0000313" key="4">
    <source>
        <dbReference type="Proteomes" id="UP000664132"/>
    </source>
</evidence>
<dbReference type="AlphaFoldDB" id="A0A8H7W7I6"/>
<organism evidence="3 4">
    <name type="scientific">Cadophora malorum</name>
    <dbReference type="NCBI Taxonomy" id="108018"/>
    <lineage>
        <taxon>Eukaryota</taxon>
        <taxon>Fungi</taxon>
        <taxon>Dikarya</taxon>
        <taxon>Ascomycota</taxon>
        <taxon>Pezizomycotina</taxon>
        <taxon>Leotiomycetes</taxon>
        <taxon>Helotiales</taxon>
        <taxon>Ploettnerulaceae</taxon>
        <taxon>Cadophora</taxon>
    </lineage>
</organism>
<name>A0A8H7W7I6_9HELO</name>